<feature type="transmembrane region" description="Helical" evidence="5">
    <location>
        <begin position="196"/>
        <end position="214"/>
    </location>
</feature>
<organism evidence="7 8">
    <name type="scientific">Vagococcus vulneris</name>
    <dbReference type="NCBI Taxonomy" id="1977869"/>
    <lineage>
        <taxon>Bacteria</taxon>
        <taxon>Bacillati</taxon>
        <taxon>Bacillota</taxon>
        <taxon>Bacilli</taxon>
        <taxon>Lactobacillales</taxon>
        <taxon>Enterococcaceae</taxon>
        <taxon>Vagococcus</taxon>
    </lineage>
</organism>
<feature type="transmembrane region" description="Helical" evidence="5">
    <location>
        <begin position="56"/>
        <end position="76"/>
    </location>
</feature>
<dbReference type="AlphaFoldDB" id="A0A430A1G4"/>
<dbReference type="InterPro" id="IPR049453">
    <property type="entry name" value="Memb_transporter_dom"/>
</dbReference>
<feature type="transmembrane region" description="Helical" evidence="5">
    <location>
        <begin position="168"/>
        <end position="190"/>
    </location>
</feature>
<evidence type="ECO:0000313" key="7">
    <source>
        <dbReference type="EMBL" id="RSU00223.1"/>
    </source>
</evidence>
<dbReference type="Proteomes" id="UP000287857">
    <property type="component" value="Unassembled WGS sequence"/>
</dbReference>
<keyword evidence="8" id="KW-1185">Reference proteome</keyword>
<proteinExistence type="predicted"/>
<evidence type="ECO:0000256" key="2">
    <source>
        <dbReference type="ARBA" id="ARBA00022692"/>
    </source>
</evidence>
<sequence>MNKIYQSIHSYKFSGALLNLIQCYLYLLFTKNVAYFSLSILGTLVFYYFSLVEKYVGVLQVIISSSLALYSFYFFSKNSNNLYLSIFYFFMLVFFSKILTNKFVSQNAGPFFIILISSMAATSKSGISFESMHVMSIGIGMLFAIISSLIITLYFNNTRNELVKKCPNIDFFQVGLYSFILTIAFTVNLIYPLHHYNWLIVSCSAVMNGGDSILFKQRIQNYSIGTIFGFLLSMFIIDFQPDIKIVIIIISILYILISIFLKFRYSYMITVCTILAIFLVYLSDKSLGLDLPLIRIQSILSGLFIGTIGQILILKFKNNDMY</sequence>
<dbReference type="GO" id="GO:0016020">
    <property type="term" value="C:membrane"/>
    <property type="evidence" value="ECO:0007669"/>
    <property type="project" value="UniProtKB-SubCell"/>
</dbReference>
<feature type="domain" description="Integral membrane bound transporter" evidence="6">
    <location>
        <begin position="184"/>
        <end position="307"/>
    </location>
</feature>
<feature type="transmembrane region" description="Helical" evidence="5">
    <location>
        <begin position="294"/>
        <end position="314"/>
    </location>
</feature>
<comment type="subcellular location">
    <subcellularLocation>
        <location evidence="1">Membrane</location>
        <topology evidence="1">Multi-pass membrane protein</topology>
    </subcellularLocation>
</comment>
<accession>A0A430A1G4</accession>
<protein>
    <recommendedName>
        <fullName evidence="6">Integral membrane bound transporter domain-containing protein</fullName>
    </recommendedName>
</protein>
<evidence type="ECO:0000256" key="3">
    <source>
        <dbReference type="ARBA" id="ARBA00022989"/>
    </source>
</evidence>
<feature type="transmembrane region" description="Helical" evidence="5">
    <location>
        <begin position="221"/>
        <end position="237"/>
    </location>
</feature>
<feature type="transmembrane region" description="Helical" evidence="5">
    <location>
        <begin position="135"/>
        <end position="156"/>
    </location>
</feature>
<feature type="transmembrane region" description="Helical" evidence="5">
    <location>
        <begin position="265"/>
        <end position="282"/>
    </location>
</feature>
<keyword evidence="2 5" id="KW-0812">Transmembrane</keyword>
<dbReference type="EMBL" id="NGJS01000002">
    <property type="protein sequence ID" value="RSU00223.1"/>
    <property type="molecule type" value="Genomic_DNA"/>
</dbReference>
<keyword evidence="4 5" id="KW-0472">Membrane</keyword>
<reference evidence="7 8" key="1">
    <citation type="submission" date="2017-05" db="EMBL/GenBank/DDBJ databases">
        <title>Vagococcus spp. assemblies.</title>
        <authorList>
            <person name="Gulvik C.A."/>
        </authorList>
    </citation>
    <scope>NUCLEOTIDE SEQUENCE [LARGE SCALE GENOMIC DNA]</scope>
    <source>
        <strain evidence="7 8">SS1995</strain>
    </source>
</reference>
<dbReference type="Pfam" id="PF13515">
    <property type="entry name" value="FUSC_2"/>
    <property type="match status" value="1"/>
</dbReference>
<comment type="caution">
    <text evidence="7">The sequence shown here is derived from an EMBL/GenBank/DDBJ whole genome shotgun (WGS) entry which is preliminary data.</text>
</comment>
<gene>
    <name evidence="7" type="ORF">CBF37_02695</name>
</gene>
<dbReference type="RefSeq" id="WP_125983175.1">
    <property type="nucleotide sequence ID" value="NZ_NGJS01000002.1"/>
</dbReference>
<keyword evidence="3 5" id="KW-1133">Transmembrane helix</keyword>
<name>A0A430A1G4_9ENTE</name>
<evidence type="ECO:0000256" key="4">
    <source>
        <dbReference type="ARBA" id="ARBA00023136"/>
    </source>
</evidence>
<feature type="transmembrane region" description="Helical" evidence="5">
    <location>
        <begin position="33"/>
        <end position="49"/>
    </location>
</feature>
<evidence type="ECO:0000313" key="8">
    <source>
        <dbReference type="Proteomes" id="UP000287857"/>
    </source>
</evidence>
<evidence type="ECO:0000256" key="1">
    <source>
        <dbReference type="ARBA" id="ARBA00004141"/>
    </source>
</evidence>
<evidence type="ECO:0000259" key="6">
    <source>
        <dbReference type="Pfam" id="PF13515"/>
    </source>
</evidence>
<feature type="transmembrane region" description="Helical" evidence="5">
    <location>
        <begin position="243"/>
        <end position="260"/>
    </location>
</feature>
<evidence type="ECO:0000256" key="5">
    <source>
        <dbReference type="SAM" id="Phobius"/>
    </source>
</evidence>
<dbReference type="OrthoDB" id="581879at2"/>
<feature type="transmembrane region" description="Helical" evidence="5">
    <location>
        <begin position="82"/>
        <end position="99"/>
    </location>
</feature>